<dbReference type="Gene3D" id="2.40.50.540">
    <property type="match status" value="1"/>
</dbReference>
<dbReference type="InterPro" id="IPR039366">
    <property type="entry name" value="Pilotin"/>
</dbReference>
<dbReference type="Proteomes" id="UP000771797">
    <property type="component" value="Unassembled WGS sequence"/>
</dbReference>
<dbReference type="InterPro" id="IPR053147">
    <property type="entry name" value="Hsp_HslJ-like"/>
</dbReference>
<dbReference type="PANTHER" id="PTHR35535">
    <property type="entry name" value="HEAT SHOCK PROTEIN HSLJ"/>
    <property type="match status" value="1"/>
</dbReference>
<dbReference type="Pfam" id="PF03724">
    <property type="entry name" value="META"/>
    <property type="match status" value="1"/>
</dbReference>
<dbReference type="PROSITE" id="PS51257">
    <property type="entry name" value="PROKAR_LIPOPROTEIN"/>
    <property type="match status" value="1"/>
</dbReference>
<dbReference type="InterPro" id="IPR038139">
    <property type="entry name" value="NlpE_C_sf"/>
</dbReference>
<feature type="compositionally biased region" description="Low complexity" evidence="1">
    <location>
        <begin position="18"/>
        <end position="33"/>
    </location>
</feature>
<gene>
    <name evidence="4" type="ORF">A6D6_01558</name>
</gene>
<feature type="domain" description="NlpE C-terminal OB" evidence="3">
    <location>
        <begin position="251"/>
        <end position="339"/>
    </location>
</feature>
<dbReference type="Pfam" id="PF17185">
    <property type="entry name" value="NlpE_C"/>
    <property type="match status" value="1"/>
</dbReference>
<dbReference type="EMBL" id="AQPF01000008">
    <property type="protein sequence ID" value="KAF0806560.1"/>
    <property type="molecule type" value="Genomic_DNA"/>
</dbReference>
<evidence type="ECO:0000259" key="2">
    <source>
        <dbReference type="Pfam" id="PF03724"/>
    </source>
</evidence>
<dbReference type="InterPro" id="IPR033450">
    <property type="entry name" value="NlpE_C"/>
</dbReference>
<evidence type="ECO:0000313" key="5">
    <source>
        <dbReference type="Proteomes" id="UP000771797"/>
    </source>
</evidence>
<sequence length="456" mass="49429">MKAIGLVLPLVALLAACDDSPSPDADTPAAPQPRTEQASPAPEPAAEERDSISGAWRPTGDQAARILVLAEDGELFLVGDTRHQGLSWERRDNQLALRYLNGQDNVNEAVLSPTLEKDTLTLAGQAGKQDENTPYAGVYQRDDEAVEQVSGEITFADDTKLPPQAVLAVTLMDGNRAPLLQRLIHLRETPQPFHLYLASGRLKAGADYSVNARVIVDGGVVMTTGDTPLQRDDEGRLATVNLTAHDSGPAPVSFVGRYLYHNEQAIFTPCDSDRRLTVTGAMADALAKAYQQAGLEPMAPLFMELDGTLEKRRGREAGTLVDALVVRDYRKVMEPEQCEQPSAQLTNTYWKLIDVDGRAAPPPAEGRNQAHLILAGDNTVKGDTSCNRLTGGFTVDGDNLTFTELTTTERACTGDTVSGAFLTGLEQTRGFRIDGERLSLYDQENHLLAVFTAEYL</sequence>
<proteinExistence type="predicted"/>
<feature type="domain" description="DUF306" evidence="2">
    <location>
        <begin position="343"/>
        <end position="450"/>
    </location>
</feature>
<dbReference type="Gene3D" id="2.40.128.270">
    <property type="match status" value="1"/>
</dbReference>
<evidence type="ECO:0000259" key="3">
    <source>
        <dbReference type="Pfam" id="PF17185"/>
    </source>
</evidence>
<dbReference type="Pfam" id="PF09619">
    <property type="entry name" value="YscW"/>
    <property type="match status" value="1"/>
</dbReference>
<evidence type="ECO:0000313" key="4">
    <source>
        <dbReference type="EMBL" id="KAF0806560.1"/>
    </source>
</evidence>
<keyword evidence="5" id="KW-1185">Reference proteome</keyword>
<feature type="region of interest" description="Disordered" evidence="1">
    <location>
        <begin position="18"/>
        <end position="57"/>
    </location>
</feature>
<dbReference type="RefSeq" id="WP_159660407.1">
    <property type="nucleotide sequence ID" value="NZ_AQPF01000008.1"/>
</dbReference>
<comment type="caution">
    <text evidence="4">The sequence shown here is derived from an EMBL/GenBank/DDBJ whole genome shotgun (WGS) entry which is preliminary data.</text>
</comment>
<reference evidence="4 5" key="1">
    <citation type="submission" date="2012-09" db="EMBL/GenBank/DDBJ databases">
        <title>Genome Sequence of alkane-degrading Bacterium Alcanivorax sp. 6-D-6.</title>
        <authorList>
            <person name="Lai Q."/>
            <person name="Shao Z."/>
        </authorList>
    </citation>
    <scope>NUCLEOTIDE SEQUENCE [LARGE SCALE GENOMIC DNA]</scope>
    <source>
        <strain evidence="4 5">6-D-6</strain>
    </source>
</reference>
<name>A0ABQ6Y9V7_9GAMM</name>
<dbReference type="InterPro" id="IPR038670">
    <property type="entry name" value="HslJ-like_sf"/>
</dbReference>
<protein>
    <recommendedName>
        <fullName evidence="6">Heat shock protein HslJ</fullName>
    </recommendedName>
</protein>
<evidence type="ECO:0000256" key="1">
    <source>
        <dbReference type="SAM" id="MobiDB-lite"/>
    </source>
</evidence>
<accession>A0ABQ6Y9V7</accession>
<organism evidence="4 5">
    <name type="scientific">Alcanivorax xiamenensis</name>
    <dbReference type="NCBI Taxonomy" id="1177156"/>
    <lineage>
        <taxon>Bacteria</taxon>
        <taxon>Pseudomonadati</taxon>
        <taxon>Pseudomonadota</taxon>
        <taxon>Gammaproteobacteria</taxon>
        <taxon>Oceanospirillales</taxon>
        <taxon>Alcanivoracaceae</taxon>
        <taxon>Alcanivorax</taxon>
    </lineage>
</organism>
<evidence type="ECO:0008006" key="6">
    <source>
        <dbReference type="Google" id="ProtNLM"/>
    </source>
</evidence>
<dbReference type="PANTHER" id="PTHR35535:SF1">
    <property type="entry name" value="HEAT SHOCK PROTEIN HSLJ"/>
    <property type="match status" value="1"/>
</dbReference>
<dbReference type="InterPro" id="IPR005184">
    <property type="entry name" value="DUF306_Meta_HslJ"/>
</dbReference>